<reference evidence="2" key="1">
    <citation type="submission" date="2011-05" db="EMBL/GenBank/DDBJ databases">
        <title>The genome sequence of Vittaforma corneae strain ATCC 50505.</title>
        <authorList>
            <consortium name="The Broad Institute Genome Sequencing Platform"/>
            <person name="Cuomo C."/>
            <person name="Didier E."/>
            <person name="Bowers L."/>
            <person name="Young S.K."/>
            <person name="Zeng Q."/>
            <person name="Gargeya S."/>
            <person name="Fitzgerald M."/>
            <person name="Haas B."/>
            <person name="Abouelleil A."/>
            <person name="Alvarado L."/>
            <person name="Arachchi H.M."/>
            <person name="Berlin A."/>
            <person name="Chapman S.B."/>
            <person name="Gearin G."/>
            <person name="Goldberg J."/>
            <person name="Griggs A."/>
            <person name="Gujja S."/>
            <person name="Hansen M."/>
            <person name="Heiman D."/>
            <person name="Howarth C."/>
            <person name="Larimer J."/>
            <person name="Lui A."/>
            <person name="MacDonald P.J.P."/>
            <person name="McCowen C."/>
            <person name="Montmayeur A."/>
            <person name="Murphy C."/>
            <person name="Neiman D."/>
            <person name="Pearson M."/>
            <person name="Priest M."/>
            <person name="Roberts A."/>
            <person name="Saif S."/>
            <person name="Shea T."/>
            <person name="Sisk P."/>
            <person name="Stolte C."/>
            <person name="Sykes S."/>
            <person name="Wortman J."/>
            <person name="Nusbaum C."/>
            <person name="Birren B."/>
        </authorList>
    </citation>
    <scope>NUCLEOTIDE SEQUENCE [LARGE SCALE GENOMIC DNA]</scope>
    <source>
        <strain evidence="2">ATCC 50505</strain>
    </source>
</reference>
<dbReference type="RefSeq" id="XP_007603528.1">
    <property type="nucleotide sequence ID" value="XM_007603466.1"/>
</dbReference>
<protein>
    <submittedName>
        <fullName evidence="1">Uncharacterized protein</fullName>
    </submittedName>
</protein>
<accession>L2GQH3</accession>
<proteinExistence type="predicted"/>
<keyword evidence="2" id="KW-1185">Reference proteome</keyword>
<dbReference type="InParanoid" id="L2GQH3"/>
<dbReference type="AlphaFoldDB" id="L2GQH3"/>
<evidence type="ECO:0000313" key="2">
    <source>
        <dbReference type="Proteomes" id="UP000011082"/>
    </source>
</evidence>
<sequence length="537" mass="62278">MNHFFCEFPEKAKDRIKKIYQLYNRNPSESVRLVDKTVSSCKKCLEVYLNCSPEWWFEKKRVCTNFCPEKLYHWELLSDEDIFYEYKACMGCRTAYFGFKSIVFLIKDKTRSNESWSKVQLESVELTSKEIKFLLDGRLKKDVCFFKALNLLFSKVPASYRDQIKSILFETYKNDKEMSKDITDLRIEALNCLGQFIEKYTIEPTEVGMVYEDLLGSKRIDLLIKHYSVFENLNFNISEIFQKTSTFDLTTFSFIVSHIEKIDITYSILNGVLKYMLKSYQTKCAFDTRNIDLLFHKIVMFLVKNSEYRTNGLINKLALANFAQFKDGAYWLLYLNLLFSIPITKVSLSHPKGLLLFQLTDKKIRELVLADPNAVSEFISEINEFKPFVDSFESIGIEISKRLKFDFSTAVQFTNTFGNNQAMLDNIIENLTFQSPNIDILSESARFSCSEFLSLLKQRMKLNNTGRGDPDSIMHIHAGLSGNPSGNARLLTTVPDSKACFDELKSSIEVDDINIRDAQVRSKKRIPKNHNKTKHAQ</sequence>
<gene>
    <name evidence="1" type="ORF">VICG_00075</name>
</gene>
<dbReference type="EMBL" id="JH370130">
    <property type="protein sequence ID" value="ELA42760.1"/>
    <property type="molecule type" value="Genomic_DNA"/>
</dbReference>
<name>L2GQH3_VITCO</name>
<evidence type="ECO:0000313" key="1">
    <source>
        <dbReference type="EMBL" id="ELA42760.1"/>
    </source>
</evidence>
<dbReference type="Proteomes" id="UP000011082">
    <property type="component" value="Unassembled WGS sequence"/>
</dbReference>
<dbReference type="HOGENOM" id="CLU_507348_0_0_1"/>
<dbReference type="GeneID" id="19880793"/>
<dbReference type="VEuPathDB" id="MicrosporidiaDB:VICG_00075"/>
<organism evidence="1 2">
    <name type="scientific">Vittaforma corneae (strain ATCC 50505)</name>
    <name type="common">Microsporidian parasite</name>
    <name type="synonym">Nosema corneum</name>
    <dbReference type="NCBI Taxonomy" id="993615"/>
    <lineage>
        <taxon>Eukaryota</taxon>
        <taxon>Fungi</taxon>
        <taxon>Fungi incertae sedis</taxon>
        <taxon>Microsporidia</taxon>
        <taxon>Nosematidae</taxon>
        <taxon>Vittaforma</taxon>
    </lineage>
</organism>